<dbReference type="RefSeq" id="WP_236326395.1">
    <property type="nucleotide sequence ID" value="NZ_WJZX01000083.1"/>
</dbReference>
<name>A0AAP2WKI6_9PSED</name>
<reference evidence="1" key="1">
    <citation type="submission" date="2019-11" db="EMBL/GenBank/DDBJ databases">
        <title>Epiphytic Pseudomonas syringae from cherry orchards.</title>
        <authorList>
            <person name="Hulin M.T."/>
        </authorList>
    </citation>
    <scope>NUCLEOTIDE SEQUENCE</scope>
    <source>
        <strain evidence="1">PA-2-1F</strain>
    </source>
</reference>
<dbReference type="EMBL" id="WJZX01000083">
    <property type="protein sequence ID" value="MCF5656989.1"/>
    <property type="molecule type" value="Genomic_DNA"/>
</dbReference>
<evidence type="ECO:0000313" key="1">
    <source>
        <dbReference type="EMBL" id="MCF5656989.1"/>
    </source>
</evidence>
<protein>
    <submittedName>
        <fullName evidence="1">Cell division protein</fullName>
    </submittedName>
</protein>
<keyword evidence="1" id="KW-0132">Cell division</keyword>
<dbReference type="GO" id="GO:0051301">
    <property type="term" value="P:cell division"/>
    <property type="evidence" value="ECO:0007669"/>
    <property type="project" value="UniProtKB-KW"/>
</dbReference>
<accession>A0AAP2WKI6</accession>
<evidence type="ECO:0000313" key="2">
    <source>
        <dbReference type="Proteomes" id="UP000814126"/>
    </source>
</evidence>
<sequence>MIDWADTHRHIAEEITLLCRLHHGEKTDGLLPLANVIEANKSPYNLRAGVTKSYLLHYSGDSVKVALGDSVFSYRGMPEGFAFAPLVIDGFAVILFSREQGNLFLSFTAHDELNRPVLEVRDNEIVYDAGQWDAEWVGQSLTIRESYGKILLKMTFNPPAEIVIEKGRILRNGIEILISRNYFFITNNSFFFGGVSTTNCAVGISAGDPRPDCGVGFSISGIPRYLFDRKKARQNLRACLSIKRNSP</sequence>
<dbReference type="AlphaFoldDB" id="A0AAP2WKI6"/>
<gene>
    <name evidence="1" type="ORF">GIV46_18410</name>
</gene>
<dbReference type="Proteomes" id="UP000814126">
    <property type="component" value="Unassembled WGS sequence"/>
</dbReference>
<organism evidence="1 2">
    <name type="scientific">Pseudomonas poae</name>
    <dbReference type="NCBI Taxonomy" id="200451"/>
    <lineage>
        <taxon>Bacteria</taxon>
        <taxon>Pseudomonadati</taxon>
        <taxon>Pseudomonadota</taxon>
        <taxon>Gammaproteobacteria</taxon>
        <taxon>Pseudomonadales</taxon>
        <taxon>Pseudomonadaceae</taxon>
        <taxon>Pseudomonas</taxon>
    </lineage>
</organism>
<keyword evidence="1" id="KW-0131">Cell cycle</keyword>
<comment type="caution">
    <text evidence="1">The sequence shown here is derived from an EMBL/GenBank/DDBJ whole genome shotgun (WGS) entry which is preliminary data.</text>
</comment>
<proteinExistence type="predicted"/>